<accession>A8HVS8</accession>
<reference evidence="1 2" key="6">
    <citation type="journal article" date="2011" name="Appl. Environ. Microbiol.">
        <title>Involvement of the azorhizobial chromosome partition gene (parA) in the onset of bacteroid differentiation during Sesbania rostrata stem nodule development.</title>
        <authorList>
            <person name="Liu CT."/>
            <person name="Lee KB."/>
            <person name="Wang YS."/>
            <person name="Peng MH."/>
            <person name="Lee KT."/>
            <person name="Suzuki S."/>
            <person name="Suzuki T."/>
            <person name="Oyaizu H."/>
        </authorList>
    </citation>
    <scope>NUCLEOTIDE SEQUENCE [LARGE SCALE GENOMIC DNA]</scope>
    <source>
        <strain evidence="2">ATCC 43989 / DSM 5975 / JCM 20966 / LMG 6465 / NBRC 14845 / NCIMB 13405 / ORS 571</strain>
    </source>
</reference>
<gene>
    <name evidence="1" type="ordered locus">AZC_4353</name>
</gene>
<sequence>MVMPPFTRLPRMPQSPSTTPALKRIALRAGIGLSLGIGALAAGHLMPQETPAPARTIALADAPAFDFGPQLPPKAQVAAEAPKLAVATAEPAAPLPTARPRVVSSSPSRWSTVTGVERYDRCTSACESRDPALTGAKTAAVVLASAPASSPAPQAVAAPQKPMLFGWVDDGRRMVSGAIDTTAAAVSTVQAAVLGAITPEH</sequence>
<protein>
    <submittedName>
        <fullName evidence="1">Uncharacterized protein</fullName>
    </submittedName>
</protein>
<dbReference type="AlphaFoldDB" id="A8HVS8"/>
<dbReference type="KEGG" id="azc:AZC_4353"/>
<dbReference type="HOGENOM" id="CLU_1358148_0_0_5"/>
<proteinExistence type="predicted"/>
<name>A8HVS8_AZOC5</name>
<reference evidence="1 2" key="1">
    <citation type="journal article" date="2007" name="Appl. Environ. Microbiol.">
        <title>Rhizobial factors required for stem nodule maturation and maintenance in Sesbania rostrata-Azorhizobium caulinodans ORS571 symbiosis.</title>
        <authorList>
            <person name="Suzuki S."/>
            <person name="Aono T."/>
            <person name="Lee KB."/>
            <person name="Suzuki T."/>
            <person name="Liu CT."/>
            <person name="Miwa H."/>
            <person name="Wakao S."/>
            <person name="Iki T."/>
            <person name="Oyaizu H."/>
        </authorList>
    </citation>
    <scope>NUCLEOTIDE SEQUENCE [LARGE SCALE GENOMIC DNA]</scope>
    <source>
        <strain evidence="2">ATCC 43989 / DSM 5975 / JCM 20966 / LMG 6465 / NBRC 14845 / NCIMB 13405 / ORS 571</strain>
    </source>
</reference>
<reference evidence="1 2" key="4">
    <citation type="journal article" date="2009" name="Appl. Environ. Microbiol.">
        <title>Comparative genome-wide transcriptional profiling of Azorhizobium caulinodans ORS571 grown under free-living and symbiotic conditions.</title>
        <authorList>
            <person name="Tsukada S."/>
            <person name="Aono T."/>
            <person name="Akiba N."/>
            <person name="Lee KB."/>
            <person name="Liu CT."/>
            <person name="Toyazaki H."/>
            <person name="Oyaizu H."/>
        </authorList>
    </citation>
    <scope>NUCLEOTIDE SEQUENCE [LARGE SCALE GENOMIC DNA]</scope>
    <source>
        <strain evidence="2">ATCC 43989 / DSM 5975 / JCM 20966 / LMG 6465 / NBRC 14845 / NCIMB 13405 / ORS 571</strain>
    </source>
</reference>
<evidence type="ECO:0000313" key="2">
    <source>
        <dbReference type="Proteomes" id="UP000000270"/>
    </source>
</evidence>
<reference evidence="1 2" key="3">
    <citation type="journal article" date="2008" name="BMC Genomics">
        <title>The genome of the versatile nitrogen fixer Azorhizobium caulinodans ORS571.</title>
        <authorList>
            <person name="Lee KB."/>
            <person name="Backer P.D."/>
            <person name="Aono T."/>
            <person name="Liu CT."/>
            <person name="Suzuki S."/>
            <person name="Suzuki T."/>
            <person name="Kaneko T."/>
            <person name="Yamada M."/>
            <person name="Tabata S."/>
            <person name="Kupfer D.M."/>
            <person name="Najar F.Z."/>
            <person name="Wiley G.B."/>
            <person name="Roe B."/>
            <person name="Binnewies T.T."/>
            <person name="Ussery D.W."/>
            <person name="D'Haeze W."/>
            <person name="Herder J.D."/>
            <person name="Gevers D."/>
            <person name="Vereecke D."/>
            <person name="Holsters M."/>
            <person name="Oyaizu H."/>
        </authorList>
    </citation>
    <scope>NUCLEOTIDE SEQUENCE [LARGE SCALE GENOMIC DNA]</scope>
    <source>
        <strain evidence="2">ATCC 43989 / DSM 5975 / JCM 20966 / LMG 6465 / NBRC 14845 / NCIMB 13405 / ORS 571</strain>
    </source>
</reference>
<dbReference type="STRING" id="438753.AZC_4353"/>
<evidence type="ECO:0000313" key="1">
    <source>
        <dbReference type="EMBL" id="BAF90351.1"/>
    </source>
</evidence>
<reference evidence="2" key="2">
    <citation type="submission" date="2007-04" db="EMBL/GenBank/DDBJ databases">
        <title>Complete genome sequence of the nitrogen-fixing bacterium Azorhizobium caulinodans ORS571.</title>
        <authorList>
            <person name="Lee K.B."/>
            <person name="Backer P.D."/>
            <person name="Aono T."/>
            <person name="Liu C.T."/>
            <person name="Suzuki S."/>
            <person name="Suzuki T."/>
            <person name="Kaneko T."/>
            <person name="Yamada M."/>
            <person name="Tabata S."/>
            <person name="Kupfer D.M."/>
            <person name="Najar F.Z."/>
            <person name="Wiley G.B."/>
            <person name="Roe B."/>
            <person name="Binnewies T."/>
            <person name="Ussery D."/>
            <person name="Vereecke D."/>
            <person name="Gevers D."/>
            <person name="Holsters M."/>
            <person name="Oyaizu H."/>
        </authorList>
    </citation>
    <scope>NUCLEOTIDE SEQUENCE [LARGE SCALE GENOMIC DNA]</scope>
    <source>
        <strain evidence="2">ATCC 43989 / DSM 5975 / JCM 20966 / LMG 6465 / NBRC 14845 / NCIMB 13405 / ORS 571</strain>
    </source>
</reference>
<keyword evidence="2" id="KW-1185">Reference proteome</keyword>
<dbReference type="EMBL" id="AP009384">
    <property type="protein sequence ID" value="BAF90351.1"/>
    <property type="molecule type" value="Genomic_DNA"/>
</dbReference>
<dbReference type="Proteomes" id="UP000000270">
    <property type="component" value="Chromosome"/>
</dbReference>
<reference evidence="1 2" key="5">
    <citation type="journal article" date="2010" name="Appl. Environ. Microbiol.">
        <title>phrR-like gene praR of Azorhizobium caulinodans ORS571 is essential for symbiosis with Sesbania rostrata and is involved in expression of reb genes.</title>
        <authorList>
            <person name="Akiba N."/>
            <person name="Aono T."/>
            <person name="Toyazaki H."/>
            <person name="Sato S."/>
            <person name="Oyaizu H."/>
        </authorList>
    </citation>
    <scope>NUCLEOTIDE SEQUENCE [LARGE SCALE GENOMIC DNA]</scope>
    <source>
        <strain evidence="2">ATCC 43989 / DSM 5975 / JCM 20966 / LMG 6465 / NBRC 14845 / NCIMB 13405 / ORS 571</strain>
    </source>
</reference>
<organism evidence="1 2">
    <name type="scientific">Azorhizobium caulinodans (strain ATCC 43989 / DSM 5975 / JCM 20966 / LMG 6465 / NBRC 14845 / NCIMB 13405 / ORS 571)</name>
    <dbReference type="NCBI Taxonomy" id="438753"/>
    <lineage>
        <taxon>Bacteria</taxon>
        <taxon>Pseudomonadati</taxon>
        <taxon>Pseudomonadota</taxon>
        <taxon>Alphaproteobacteria</taxon>
        <taxon>Hyphomicrobiales</taxon>
        <taxon>Xanthobacteraceae</taxon>
        <taxon>Azorhizobium</taxon>
    </lineage>
</organism>